<dbReference type="AlphaFoldDB" id="A0A8J8T4F9"/>
<evidence type="ECO:0000313" key="2">
    <source>
        <dbReference type="EMBL" id="TNV81859.1"/>
    </source>
</evidence>
<gene>
    <name evidence="2" type="ORF">FGO68_gene13668</name>
</gene>
<feature type="transmembrane region" description="Helical" evidence="1">
    <location>
        <begin position="6"/>
        <end position="35"/>
    </location>
</feature>
<organism evidence="2 3">
    <name type="scientific">Halteria grandinella</name>
    <dbReference type="NCBI Taxonomy" id="5974"/>
    <lineage>
        <taxon>Eukaryota</taxon>
        <taxon>Sar</taxon>
        <taxon>Alveolata</taxon>
        <taxon>Ciliophora</taxon>
        <taxon>Intramacronucleata</taxon>
        <taxon>Spirotrichea</taxon>
        <taxon>Stichotrichia</taxon>
        <taxon>Sporadotrichida</taxon>
        <taxon>Halteriidae</taxon>
        <taxon>Halteria</taxon>
    </lineage>
</organism>
<keyword evidence="1" id="KW-1133">Transmembrane helix</keyword>
<protein>
    <submittedName>
        <fullName evidence="2">Uncharacterized protein</fullName>
    </submittedName>
</protein>
<name>A0A8J8T4F9_HALGN</name>
<keyword evidence="1" id="KW-0472">Membrane</keyword>
<dbReference type="EMBL" id="RRYP01005635">
    <property type="protein sequence ID" value="TNV81859.1"/>
    <property type="molecule type" value="Genomic_DNA"/>
</dbReference>
<keyword evidence="1" id="KW-0812">Transmembrane</keyword>
<accession>A0A8J8T4F9</accession>
<evidence type="ECO:0000256" key="1">
    <source>
        <dbReference type="SAM" id="Phobius"/>
    </source>
</evidence>
<reference evidence="2" key="1">
    <citation type="submission" date="2019-06" db="EMBL/GenBank/DDBJ databases">
        <authorList>
            <person name="Zheng W."/>
        </authorList>
    </citation>
    <scope>NUCLEOTIDE SEQUENCE</scope>
    <source>
        <strain evidence="2">QDHG01</strain>
    </source>
</reference>
<keyword evidence="3" id="KW-1185">Reference proteome</keyword>
<proteinExistence type="predicted"/>
<evidence type="ECO:0000313" key="3">
    <source>
        <dbReference type="Proteomes" id="UP000785679"/>
    </source>
</evidence>
<comment type="caution">
    <text evidence="2">The sequence shown here is derived from an EMBL/GenBank/DDBJ whole genome shotgun (WGS) entry which is preliminary data.</text>
</comment>
<dbReference type="Proteomes" id="UP000785679">
    <property type="component" value="Unassembled WGS sequence"/>
</dbReference>
<sequence length="82" mass="9802">MPSRLLVAYLTIIIFYDFHILLYIFMLQRIILFLLSPRPSLRLQFLQLIDKFVPSQSQVDCFFHQQLFQDSDFPFAMQAISL</sequence>